<dbReference type="EMBL" id="SNYI01000003">
    <property type="protein sequence ID" value="TDQ29321.1"/>
    <property type="molecule type" value="Genomic_DNA"/>
</dbReference>
<keyword evidence="1" id="KW-0812">Transmembrane</keyword>
<feature type="transmembrane region" description="Helical" evidence="1">
    <location>
        <begin position="55"/>
        <end position="81"/>
    </location>
</feature>
<dbReference type="InterPro" id="IPR024294">
    <property type="entry name" value="DUF3810"/>
</dbReference>
<feature type="transmembrane region" description="Helical" evidence="1">
    <location>
        <begin position="93"/>
        <end position="114"/>
    </location>
</feature>
<keyword evidence="1" id="KW-1133">Transmembrane helix</keyword>
<proteinExistence type="predicted"/>
<organism evidence="2 3">
    <name type="scientific">Zeaxanthinibacter enoshimensis</name>
    <dbReference type="NCBI Taxonomy" id="392009"/>
    <lineage>
        <taxon>Bacteria</taxon>
        <taxon>Pseudomonadati</taxon>
        <taxon>Bacteroidota</taxon>
        <taxon>Flavobacteriia</taxon>
        <taxon>Flavobacteriales</taxon>
        <taxon>Flavobacteriaceae</taxon>
        <taxon>Zeaxanthinibacter</taxon>
    </lineage>
</organism>
<name>A0A4R6TMK1_9FLAO</name>
<dbReference type="AlphaFoldDB" id="A0A4R6TMK1"/>
<keyword evidence="1" id="KW-0472">Membrane</keyword>
<evidence type="ECO:0000256" key="1">
    <source>
        <dbReference type="SAM" id="Phobius"/>
    </source>
</evidence>
<gene>
    <name evidence="2" type="ORF">CLV82_2777</name>
</gene>
<comment type="caution">
    <text evidence="2">The sequence shown here is derived from an EMBL/GenBank/DDBJ whole genome shotgun (WGS) entry which is preliminary data.</text>
</comment>
<dbReference type="Proteomes" id="UP000295468">
    <property type="component" value="Unassembled WGS sequence"/>
</dbReference>
<reference evidence="2 3" key="1">
    <citation type="submission" date="2019-03" db="EMBL/GenBank/DDBJ databases">
        <title>Genomic Encyclopedia of Archaeal and Bacterial Type Strains, Phase II (KMG-II): from individual species to whole genera.</title>
        <authorList>
            <person name="Goeker M."/>
        </authorList>
    </citation>
    <scope>NUCLEOTIDE SEQUENCE [LARGE SCALE GENOMIC DNA]</scope>
    <source>
        <strain evidence="2 3">DSM 18435</strain>
    </source>
</reference>
<keyword evidence="3" id="KW-1185">Reference proteome</keyword>
<accession>A0A4R6TMK1</accession>
<evidence type="ECO:0000313" key="2">
    <source>
        <dbReference type="EMBL" id="TDQ29321.1"/>
    </source>
</evidence>
<sequence>MVNFRAVKSKIKNYIALSLIPQVLLVRYLHSSPEMVENYYSRGIYPYISSFLRSLYGWIPFSIGDLLYTAIGSLAIGYLWINRSEIRYNLTGLLRDTFMVLSVAYFTFHLLWGLNYHRVPLAERLELNDVASTEEVEFFTRELIKRTNRQQLSLTGDSLLKVHIPYSKKEITKLTLQGYKDLAEQMDFAYYSPASIKTSLYSRMLSYMGYGGYLNPFTNEGQVNRLLPAFRAPVVYGHEIGHQLGYSAENETNFIGYLVTLNNRDPYLQYAANAYALSYCLAELKRKDSLITKTLYARLNPGVRKNYEELDKFWRSFENPAEPVFKSVFNSYLHANQQKDGILSYNRVVSLIVAYDLKNRN</sequence>
<protein>
    <submittedName>
        <fullName evidence="2">Uncharacterized protein DUF3810</fullName>
    </submittedName>
</protein>
<evidence type="ECO:0000313" key="3">
    <source>
        <dbReference type="Proteomes" id="UP000295468"/>
    </source>
</evidence>
<dbReference type="Pfam" id="PF12725">
    <property type="entry name" value="DUF3810"/>
    <property type="match status" value="1"/>
</dbReference>